<protein>
    <submittedName>
        <fullName evidence="1">Uncharacterized protein</fullName>
    </submittedName>
</protein>
<accession>A0ACB9BB50</accession>
<dbReference type="Proteomes" id="UP001055879">
    <property type="component" value="Linkage Group LG06"/>
</dbReference>
<evidence type="ECO:0000313" key="2">
    <source>
        <dbReference type="Proteomes" id="UP001055879"/>
    </source>
</evidence>
<dbReference type="EMBL" id="CM042052">
    <property type="protein sequence ID" value="KAI3718818.1"/>
    <property type="molecule type" value="Genomic_DNA"/>
</dbReference>
<name>A0ACB9BB50_ARCLA</name>
<reference evidence="1 2" key="2">
    <citation type="journal article" date="2022" name="Mol. Ecol. Resour.">
        <title>The genomes of chicory, endive, great burdock and yacon provide insights into Asteraceae paleo-polyploidization history and plant inulin production.</title>
        <authorList>
            <person name="Fan W."/>
            <person name="Wang S."/>
            <person name="Wang H."/>
            <person name="Wang A."/>
            <person name="Jiang F."/>
            <person name="Liu H."/>
            <person name="Zhao H."/>
            <person name="Xu D."/>
            <person name="Zhang Y."/>
        </authorList>
    </citation>
    <scope>NUCLEOTIDE SEQUENCE [LARGE SCALE GENOMIC DNA]</scope>
    <source>
        <strain evidence="2">cv. Niubang</strain>
    </source>
</reference>
<organism evidence="1 2">
    <name type="scientific">Arctium lappa</name>
    <name type="common">Greater burdock</name>
    <name type="synonym">Lappa major</name>
    <dbReference type="NCBI Taxonomy" id="4217"/>
    <lineage>
        <taxon>Eukaryota</taxon>
        <taxon>Viridiplantae</taxon>
        <taxon>Streptophyta</taxon>
        <taxon>Embryophyta</taxon>
        <taxon>Tracheophyta</taxon>
        <taxon>Spermatophyta</taxon>
        <taxon>Magnoliopsida</taxon>
        <taxon>eudicotyledons</taxon>
        <taxon>Gunneridae</taxon>
        <taxon>Pentapetalae</taxon>
        <taxon>asterids</taxon>
        <taxon>campanulids</taxon>
        <taxon>Asterales</taxon>
        <taxon>Asteraceae</taxon>
        <taxon>Carduoideae</taxon>
        <taxon>Cardueae</taxon>
        <taxon>Arctiinae</taxon>
        <taxon>Arctium</taxon>
    </lineage>
</organism>
<comment type="caution">
    <text evidence="1">The sequence shown here is derived from an EMBL/GenBank/DDBJ whole genome shotgun (WGS) entry which is preliminary data.</text>
</comment>
<sequence length="88" mass="9532">MFPAKWVVVGFSGELLAVSQVEFMTNESDTYPIILSGVYISFIFAPLIDRLDSPNLRLGTLGKPQRRRIMGGASIHVARADPGGGEPV</sequence>
<reference evidence="2" key="1">
    <citation type="journal article" date="2022" name="Mol. Ecol. Resour.">
        <title>The genomes of chicory, endive, great burdock and yacon provide insights into Asteraceae palaeo-polyploidization history and plant inulin production.</title>
        <authorList>
            <person name="Fan W."/>
            <person name="Wang S."/>
            <person name="Wang H."/>
            <person name="Wang A."/>
            <person name="Jiang F."/>
            <person name="Liu H."/>
            <person name="Zhao H."/>
            <person name="Xu D."/>
            <person name="Zhang Y."/>
        </authorList>
    </citation>
    <scope>NUCLEOTIDE SEQUENCE [LARGE SCALE GENOMIC DNA]</scope>
    <source>
        <strain evidence="2">cv. Niubang</strain>
    </source>
</reference>
<keyword evidence="2" id="KW-1185">Reference proteome</keyword>
<proteinExistence type="predicted"/>
<gene>
    <name evidence="1" type="ORF">L6452_19702</name>
</gene>
<evidence type="ECO:0000313" key="1">
    <source>
        <dbReference type="EMBL" id="KAI3718818.1"/>
    </source>
</evidence>